<feature type="transmembrane region" description="Helical" evidence="7">
    <location>
        <begin position="166"/>
        <end position="183"/>
    </location>
</feature>
<dbReference type="GO" id="GO:0005886">
    <property type="term" value="C:plasma membrane"/>
    <property type="evidence" value="ECO:0007669"/>
    <property type="project" value="UniProtKB-SubCell"/>
</dbReference>
<dbReference type="InParanoid" id="F0S2U3"/>
<keyword evidence="6 7" id="KW-0472">Membrane</keyword>
<evidence type="ECO:0000259" key="9">
    <source>
        <dbReference type="PROSITE" id="PS50929"/>
    </source>
</evidence>
<dbReference type="eggNOG" id="COG1132">
    <property type="taxonomic scope" value="Bacteria"/>
</dbReference>
<feature type="transmembrane region" description="Helical" evidence="7">
    <location>
        <begin position="246"/>
        <end position="266"/>
    </location>
</feature>
<dbReference type="GO" id="GO:0005524">
    <property type="term" value="F:ATP binding"/>
    <property type="evidence" value="ECO:0007669"/>
    <property type="project" value="UniProtKB-KW"/>
</dbReference>
<feature type="transmembrane region" description="Helical" evidence="7">
    <location>
        <begin position="64"/>
        <end position="82"/>
    </location>
</feature>
<reference evidence="10 11" key="1">
    <citation type="journal article" date="2011" name="Stand. Genomic Sci.">
        <title>Complete genome sequence of the thermophilic sulfur-reducer Desulfurobacterium thermolithotrophum type strain (BSA(T)) from a deep-sea hydrothermal vent.</title>
        <authorList>
            <person name="Goker M."/>
            <person name="Daligault H."/>
            <person name="Mwirichia R."/>
            <person name="Lapidus A."/>
            <person name="Lucas S."/>
            <person name="Deshpande S."/>
            <person name="Pagani I."/>
            <person name="Tapia R."/>
            <person name="Cheng J.F."/>
            <person name="Goodwin L."/>
            <person name="Pitluck S."/>
            <person name="Liolios K."/>
            <person name="Ivanova N."/>
            <person name="Mavromatis K."/>
            <person name="Mikhailova N."/>
            <person name="Pati A."/>
            <person name="Chen A."/>
            <person name="Palaniappan K."/>
            <person name="Han C."/>
            <person name="Land M."/>
            <person name="Hauser L."/>
            <person name="Pan C."/>
            <person name="Brambilla E.M."/>
            <person name="Rohde M."/>
            <person name="Spring S."/>
            <person name="Sikorski J."/>
            <person name="Wirth R."/>
            <person name="Detter J.C."/>
            <person name="Woyke T."/>
            <person name="Bristow J."/>
            <person name="Eisen J.A."/>
            <person name="Markowitz V."/>
            <person name="Hugenholtz P."/>
            <person name="Kyrpides N.C."/>
            <person name="Klenk H.P."/>
        </authorList>
    </citation>
    <scope>NUCLEOTIDE SEQUENCE [LARGE SCALE GENOMIC DNA]</scope>
    <source>
        <strain evidence="11">DSM 11699 / BSA</strain>
    </source>
</reference>
<dbReference type="GO" id="GO:0015421">
    <property type="term" value="F:ABC-type oligopeptide transporter activity"/>
    <property type="evidence" value="ECO:0007669"/>
    <property type="project" value="TreeGrafter"/>
</dbReference>
<dbReference type="InterPro" id="IPR011527">
    <property type="entry name" value="ABC1_TM_dom"/>
</dbReference>
<dbReference type="AlphaFoldDB" id="F0S2U3"/>
<keyword evidence="2 7" id="KW-0812">Transmembrane</keyword>
<dbReference type="FunFam" id="3.40.50.300:FF:000218">
    <property type="entry name" value="Multidrug ABC transporter ATP-binding protein"/>
    <property type="match status" value="1"/>
</dbReference>
<name>F0S2U3_DESTD</name>
<dbReference type="InterPro" id="IPR017871">
    <property type="entry name" value="ABC_transporter-like_CS"/>
</dbReference>
<evidence type="ECO:0000256" key="7">
    <source>
        <dbReference type="SAM" id="Phobius"/>
    </source>
</evidence>
<keyword evidence="5 7" id="KW-1133">Transmembrane helix</keyword>
<dbReference type="STRING" id="868864.Dester_0513"/>
<dbReference type="EMBL" id="CP002543">
    <property type="protein sequence ID" value="ADY73165.1"/>
    <property type="molecule type" value="Genomic_DNA"/>
</dbReference>
<dbReference type="SMART" id="SM00382">
    <property type="entry name" value="AAA"/>
    <property type="match status" value="1"/>
</dbReference>
<dbReference type="PROSITE" id="PS50929">
    <property type="entry name" value="ABC_TM1F"/>
    <property type="match status" value="1"/>
</dbReference>
<feature type="domain" description="ABC transmembrane type-1" evidence="9">
    <location>
        <begin position="26"/>
        <end position="307"/>
    </location>
</feature>
<dbReference type="InterPro" id="IPR039421">
    <property type="entry name" value="Type_1_exporter"/>
</dbReference>
<keyword evidence="3" id="KW-0547">Nucleotide-binding</keyword>
<sequence length="583" mass="66415">MMEDIKKVSFPWWILKYLKDMKLLFAVAFITMFLHAGITSYLAYFVKDIVNTVFVSKNERMINLIPLILLGLVLIKGIVYFINYYTMAYIGQSVIAKLREELYEKILKLPLDQFWESPGTFVSKVINDTSLLQDFTSRQIATFLRNLLTAIGLIIVVFYLDFKLAFFGLIGLPLIGFMISETGKRIKRYTDRMQDKLAAITNHLFEGARNIREIKLLGLEEKLLKLFQKDNYKYFKEFMKIRKIEGIYPSVVELTASIIVGLLMLYGGKKIIAGELTAGDFFSFIIALVMAYDPIRKLGREYNKIQQSASVAERIRKILELPDEYHLKDGSRELKEPINFLYFNNIYFKYPKSEDFILKGIDFLFEKGKKYAIVGKSGSGKSTLINLIPRFYDPTKGNIEVNGINLKDFKLKSLRRKIGVVSQDIIVFRGTIKENIALGNPGVSFDEIVKAAKIANIHDFIVSLPKGYDTLIGEGGIQLSGGQKQRIAIARAVLKNPDILILDEATSALDSETEAAVQKALDEKFKDKILIAIAHRLSTIINSDLIIFLKEGKIIGVGSHEELYANLEEYRKLCDIQFRISLK</sequence>
<dbReference type="CDD" id="cd18552">
    <property type="entry name" value="ABC_6TM_MsbA_like"/>
    <property type="match status" value="1"/>
</dbReference>
<keyword evidence="4" id="KW-0067">ATP-binding</keyword>
<evidence type="ECO:0000256" key="4">
    <source>
        <dbReference type="ARBA" id="ARBA00022840"/>
    </source>
</evidence>
<evidence type="ECO:0000256" key="5">
    <source>
        <dbReference type="ARBA" id="ARBA00022989"/>
    </source>
</evidence>
<accession>F0S2U3</accession>
<dbReference type="Gene3D" id="1.20.1560.10">
    <property type="entry name" value="ABC transporter type 1, transmembrane domain"/>
    <property type="match status" value="1"/>
</dbReference>
<organism evidence="10 11">
    <name type="scientific">Desulfurobacterium thermolithotrophum (strain DSM 11699 / BSA)</name>
    <dbReference type="NCBI Taxonomy" id="868864"/>
    <lineage>
        <taxon>Bacteria</taxon>
        <taxon>Pseudomonadati</taxon>
        <taxon>Aquificota</taxon>
        <taxon>Aquificia</taxon>
        <taxon>Desulfurobacteriales</taxon>
        <taxon>Desulfurobacteriaceae</taxon>
        <taxon>Desulfurobacterium</taxon>
    </lineage>
</organism>
<feature type="transmembrane region" description="Helical" evidence="7">
    <location>
        <begin position="21"/>
        <end position="44"/>
    </location>
</feature>
<evidence type="ECO:0000256" key="6">
    <source>
        <dbReference type="ARBA" id="ARBA00023136"/>
    </source>
</evidence>
<dbReference type="HOGENOM" id="CLU_000604_84_3_0"/>
<dbReference type="PROSITE" id="PS00211">
    <property type="entry name" value="ABC_TRANSPORTER_1"/>
    <property type="match status" value="1"/>
</dbReference>
<proteinExistence type="predicted"/>
<dbReference type="PROSITE" id="PS50893">
    <property type="entry name" value="ABC_TRANSPORTER_2"/>
    <property type="match status" value="1"/>
</dbReference>
<evidence type="ECO:0000256" key="2">
    <source>
        <dbReference type="ARBA" id="ARBA00022692"/>
    </source>
</evidence>
<reference evidence="11" key="2">
    <citation type="submission" date="2011-02" db="EMBL/GenBank/DDBJ databases">
        <title>The complete genome of Desulfurobacterium thermolithotrophum DSM 11699.</title>
        <authorList>
            <consortium name="US DOE Joint Genome Institute (JGI-PGF)"/>
            <person name="Lucas S."/>
            <person name="Copeland A."/>
            <person name="Lapidus A."/>
            <person name="Bruce D."/>
            <person name="Goodwin L."/>
            <person name="Pitluck S."/>
            <person name="Kyrpides N."/>
            <person name="Mavromatis K."/>
            <person name="Pagani I."/>
            <person name="Ivanova N."/>
            <person name="Mikhailova N."/>
            <person name="Daligault H."/>
            <person name="Detter J.C."/>
            <person name="Tapia R."/>
            <person name="Han C."/>
            <person name="Land M."/>
            <person name="Hauser L."/>
            <person name="Markowitz V."/>
            <person name="Cheng J.-F."/>
            <person name="Hugenholtz P."/>
            <person name="Woyke T."/>
            <person name="Wu D."/>
            <person name="Spring S."/>
            <person name="Brambilla E."/>
            <person name="Klenk H.-P."/>
            <person name="Eisen J.A."/>
        </authorList>
    </citation>
    <scope>NUCLEOTIDE SEQUENCE [LARGE SCALE GENOMIC DNA]</scope>
    <source>
        <strain evidence="11">DSM 11699 / BSA</strain>
    </source>
</reference>
<dbReference type="InterPro" id="IPR027417">
    <property type="entry name" value="P-loop_NTPase"/>
</dbReference>
<dbReference type="GO" id="GO:0016887">
    <property type="term" value="F:ATP hydrolysis activity"/>
    <property type="evidence" value="ECO:0007669"/>
    <property type="project" value="InterPro"/>
</dbReference>
<feature type="domain" description="ABC transporter" evidence="8">
    <location>
        <begin position="341"/>
        <end position="576"/>
    </location>
</feature>
<dbReference type="Pfam" id="PF00664">
    <property type="entry name" value="ABC_membrane"/>
    <property type="match status" value="1"/>
</dbReference>
<dbReference type="Proteomes" id="UP000007102">
    <property type="component" value="Chromosome"/>
</dbReference>
<dbReference type="Gene3D" id="3.40.50.300">
    <property type="entry name" value="P-loop containing nucleotide triphosphate hydrolases"/>
    <property type="match status" value="1"/>
</dbReference>
<dbReference type="EC" id="3.6.3.44" evidence="10"/>
<dbReference type="FunCoup" id="F0S2U3">
    <property type="interactions" value="285"/>
</dbReference>
<dbReference type="Pfam" id="PF00005">
    <property type="entry name" value="ABC_tran"/>
    <property type="match status" value="1"/>
</dbReference>
<dbReference type="InterPro" id="IPR003439">
    <property type="entry name" value="ABC_transporter-like_ATP-bd"/>
</dbReference>
<evidence type="ECO:0000313" key="11">
    <source>
        <dbReference type="Proteomes" id="UP000007102"/>
    </source>
</evidence>
<dbReference type="InterPro" id="IPR036640">
    <property type="entry name" value="ABC1_TM_sf"/>
</dbReference>
<dbReference type="InterPro" id="IPR003593">
    <property type="entry name" value="AAA+_ATPase"/>
</dbReference>
<evidence type="ECO:0000256" key="1">
    <source>
        <dbReference type="ARBA" id="ARBA00004651"/>
    </source>
</evidence>
<evidence type="ECO:0000256" key="3">
    <source>
        <dbReference type="ARBA" id="ARBA00022741"/>
    </source>
</evidence>
<gene>
    <name evidence="10" type="ordered locus">Dester_0513</name>
</gene>
<dbReference type="PANTHER" id="PTHR43394">
    <property type="entry name" value="ATP-DEPENDENT PERMEASE MDL1, MITOCHONDRIAL"/>
    <property type="match status" value="1"/>
</dbReference>
<protein>
    <submittedName>
        <fullName evidence="10">Xenobiotic-transporting ATPase</fullName>
        <ecNumber evidence="10">3.6.3.44</ecNumber>
    </submittedName>
</protein>
<keyword evidence="10" id="KW-0378">Hydrolase</keyword>
<feature type="transmembrane region" description="Helical" evidence="7">
    <location>
        <begin position="143"/>
        <end position="160"/>
    </location>
</feature>
<dbReference type="SUPFAM" id="SSF90123">
    <property type="entry name" value="ABC transporter transmembrane region"/>
    <property type="match status" value="1"/>
</dbReference>
<dbReference type="RefSeq" id="WP_013638123.1">
    <property type="nucleotide sequence ID" value="NC_015185.1"/>
</dbReference>
<evidence type="ECO:0000313" key="10">
    <source>
        <dbReference type="EMBL" id="ADY73165.1"/>
    </source>
</evidence>
<comment type="subcellular location">
    <subcellularLocation>
        <location evidence="1">Cell membrane</location>
        <topology evidence="1">Multi-pass membrane protein</topology>
    </subcellularLocation>
</comment>
<dbReference type="KEGG" id="dte:Dester_0513"/>
<dbReference type="PANTHER" id="PTHR43394:SF1">
    <property type="entry name" value="ATP-BINDING CASSETTE SUB-FAMILY B MEMBER 10, MITOCHONDRIAL"/>
    <property type="match status" value="1"/>
</dbReference>
<evidence type="ECO:0000259" key="8">
    <source>
        <dbReference type="PROSITE" id="PS50893"/>
    </source>
</evidence>
<dbReference type="SUPFAM" id="SSF52540">
    <property type="entry name" value="P-loop containing nucleoside triphosphate hydrolases"/>
    <property type="match status" value="1"/>
</dbReference>
<keyword evidence="11" id="KW-1185">Reference proteome</keyword>